<keyword evidence="13 20" id="KW-0106">Calcium</keyword>
<dbReference type="EC" id="3.1.1.4" evidence="7"/>
<evidence type="ECO:0000256" key="12">
    <source>
        <dbReference type="ARBA" id="ARBA00022801"/>
    </source>
</evidence>
<comment type="subcellular location">
    <subcellularLocation>
        <location evidence="3">Cell outer membrane</location>
        <topology evidence="3">Multi-pass membrane protein</topology>
    </subcellularLocation>
</comment>
<organism evidence="22 23">
    <name type="scientific">Spirosoma fluviale</name>
    <dbReference type="NCBI Taxonomy" id="1597977"/>
    <lineage>
        <taxon>Bacteria</taxon>
        <taxon>Pseudomonadati</taxon>
        <taxon>Bacteroidota</taxon>
        <taxon>Cytophagia</taxon>
        <taxon>Cytophagales</taxon>
        <taxon>Cytophagaceae</taxon>
        <taxon>Spirosoma</taxon>
    </lineage>
</organism>
<dbReference type="RefSeq" id="WP_097127632.1">
    <property type="nucleotide sequence ID" value="NZ_OCNH01000003.1"/>
</dbReference>
<dbReference type="GO" id="GO:0008970">
    <property type="term" value="F:phospholipase A1 activity"/>
    <property type="evidence" value="ECO:0007669"/>
    <property type="project" value="UniProtKB-EC"/>
</dbReference>
<dbReference type="InterPro" id="IPR003187">
    <property type="entry name" value="PLipase_A1"/>
</dbReference>
<evidence type="ECO:0000256" key="9">
    <source>
        <dbReference type="ARBA" id="ARBA00022692"/>
    </source>
</evidence>
<keyword evidence="23" id="KW-1185">Reference proteome</keyword>
<dbReference type="OrthoDB" id="188433at2"/>
<keyword evidence="15" id="KW-0443">Lipid metabolism</keyword>
<evidence type="ECO:0000256" key="20">
    <source>
        <dbReference type="PIRSR" id="PIRSR603187-2"/>
    </source>
</evidence>
<protein>
    <recommendedName>
        <fullName evidence="18">Phosphatidylcholine 1-acylhydrolase</fullName>
        <ecNumber evidence="6">3.1.1.32</ecNumber>
        <ecNumber evidence="7">3.1.1.4</ecNumber>
    </recommendedName>
</protein>
<dbReference type="PANTHER" id="PTHR40457:SF1">
    <property type="entry name" value="PHOSPHOLIPASE A1"/>
    <property type="match status" value="1"/>
</dbReference>
<dbReference type="CDD" id="cd00541">
    <property type="entry name" value="OMPLA"/>
    <property type="match status" value="1"/>
</dbReference>
<keyword evidence="9" id="KW-0812">Transmembrane</keyword>
<evidence type="ECO:0000256" key="10">
    <source>
        <dbReference type="ARBA" id="ARBA00022723"/>
    </source>
</evidence>
<dbReference type="Pfam" id="PF02253">
    <property type="entry name" value="PLA1"/>
    <property type="match status" value="1"/>
</dbReference>
<feature type="signal peptide" evidence="21">
    <location>
        <begin position="1"/>
        <end position="25"/>
    </location>
</feature>
<evidence type="ECO:0000256" key="15">
    <source>
        <dbReference type="ARBA" id="ARBA00023098"/>
    </source>
</evidence>
<comment type="cofactor">
    <cofactor evidence="20">
        <name>Ca(2+)</name>
        <dbReference type="ChEBI" id="CHEBI:29108"/>
    </cofactor>
    <text evidence="20">Binds 1 Ca(2+) ion per monomer.</text>
</comment>
<dbReference type="InterPro" id="IPR036541">
    <property type="entry name" value="PLipase_A1_sf"/>
</dbReference>
<proteinExistence type="inferred from homology"/>
<keyword evidence="8" id="KW-1134">Transmembrane beta strand</keyword>
<evidence type="ECO:0000256" key="21">
    <source>
        <dbReference type="SAM" id="SignalP"/>
    </source>
</evidence>
<evidence type="ECO:0000256" key="7">
    <source>
        <dbReference type="ARBA" id="ARBA00013278"/>
    </source>
</evidence>
<keyword evidence="16" id="KW-0472">Membrane</keyword>
<feature type="chain" id="PRO_5012651263" description="Phosphatidylcholine 1-acylhydrolase" evidence="21">
    <location>
        <begin position="26"/>
        <end position="306"/>
    </location>
</feature>
<dbReference type="GO" id="GO:0009279">
    <property type="term" value="C:cell outer membrane"/>
    <property type="evidence" value="ECO:0007669"/>
    <property type="project" value="UniProtKB-SubCell"/>
</dbReference>
<evidence type="ECO:0000256" key="16">
    <source>
        <dbReference type="ARBA" id="ARBA00023136"/>
    </source>
</evidence>
<feature type="binding site" description="in dimeric form" evidence="20">
    <location>
        <position position="185"/>
    </location>
    <ligand>
        <name>Ca(2+)</name>
        <dbReference type="ChEBI" id="CHEBI:29108"/>
        <label>1</label>
    </ligand>
</feature>
<evidence type="ECO:0000313" key="23">
    <source>
        <dbReference type="Proteomes" id="UP000219452"/>
    </source>
</evidence>
<dbReference type="Proteomes" id="UP000219452">
    <property type="component" value="Unassembled WGS sequence"/>
</dbReference>
<dbReference type="GO" id="GO:0016042">
    <property type="term" value="P:lipid catabolic process"/>
    <property type="evidence" value="ECO:0007669"/>
    <property type="project" value="UniProtKB-KW"/>
</dbReference>
<evidence type="ECO:0000256" key="2">
    <source>
        <dbReference type="ARBA" id="ARBA00001604"/>
    </source>
</evidence>
<name>A0A286GB28_9BACT</name>
<evidence type="ECO:0000313" key="22">
    <source>
        <dbReference type="EMBL" id="SOD92349.1"/>
    </source>
</evidence>
<feature type="binding site" description="in dimeric form" evidence="20">
    <location>
        <position position="180"/>
    </location>
    <ligand>
        <name>Ca(2+)</name>
        <dbReference type="ChEBI" id="CHEBI:29108"/>
        <label>1</label>
    </ligand>
</feature>
<dbReference type="EMBL" id="OCNH01000003">
    <property type="protein sequence ID" value="SOD92349.1"/>
    <property type="molecule type" value="Genomic_DNA"/>
</dbReference>
<comment type="subunit">
    <text evidence="5">Homodimer; dimerization is reversible, and the dimeric form is the active one.</text>
</comment>
<evidence type="ECO:0000256" key="14">
    <source>
        <dbReference type="ARBA" id="ARBA00022963"/>
    </source>
</evidence>
<dbReference type="PRINTS" id="PR01486">
    <property type="entry name" value="PHPHLIPASEA1"/>
</dbReference>
<evidence type="ECO:0000256" key="17">
    <source>
        <dbReference type="ARBA" id="ARBA00023237"/>
    </source>
</evidence>
<dbReference type="EC" id="3.1.1.32" evidence="6"/>
<comment type="catalytic activity">
    <reaction evidence="1">
        <text>a 1,2-diacyl-sn-glycero-3-phosphocholine + H2O = a 2-acyl-sn-glycero-3-phosphocholine + a fatty acid + H(+)</text>
        <dbReference type="Rhea" id="RHEA:18689"/>
        <dbReference type="ChEBI" id="CHEBI:15377"/>
        <dbReference type="ChEBI" id="CHEBI:15378"/>
        <dbReference type="ChEBI" id="CHEBI:28868"/>
        <dbReference type="ChEBI" id="CHEBI:57643"/>
        <dbReference type="ChEBI" id="CHEBI:57875"/>
        <dbReference type="EC" id="3.1.1.32"/>
    </reaction>
</comment>
<reference evidence="23" key="1">
    <citation type="submission" date="2017-09" db="EMBL/GenBank/DDBJ databases">
        <authorList>
            <person name="Varghese N."/>
            <person name="Submissions S."/>
        </authorList>
    </citation>
    <scope>NUCLEOTIDE SEQUENCE [LARGE SCALE GENOMIC DNA]</scope>
    <source>
        <strain evidence="23">DSM 29961</strain>
    </source>
</reference>
<evidence type="ECO:0000256" key="18">
    <source>
        <dbReference type="ARBA" id="ARBA00032375"/>
    </source>
</evidence>
<evidence type="ECO:0000256" key="1">
    <source>
        <dbReference type="ARBA" id="ARBA00000111"/>
    </source>
</evidence>
<evidence type="ECO:0000256" key="6">
    <source>
        <dbReference type="ARBA" id="ARBA00013179"/>
    </source>
</evidence>
<comment type="catalytic activity">
    <reaction evidence="2">
        <text>a 1,2-diacyl-sn-glycero-3-phosphocholine + H2O = a 1-acyl-sn-glycero-3-phosphocholine + a fatty acid + H(+)</text>
        <dbReference type="Rhea" id="RHEA:15801"/>
        <dbReference type="ChEBI" id="CHEBI:15377"/>
        <dbReference type="ChEBI" id="CHEBI:15378"/>
        <dbReference type="ChEBI" id="CHEBI:28868"/>
        <dbReference type="ChEBI" id="CHEBI:57643"/>
        <dbReference type="ChEBI" id="CHEBI:58168"/>
        <dbReference type="EC" id="3.1.1.4"/>
    </reaction>
</comment>
<keyword evidence="12" id="KW-0378">Hydrolase</keyword>
<evidence type="ECO:0000256" key="11">
    <source>
        <dbReference type="ARBA" id="ARBA00022729"/>
    </source>
</evidence>
<feature type="active site" description="Nucleophile" evidence="19">
    <location>
        <position position="177"/>
    </location>
</feature>
<gene>
    <name evidence="22" type="ORF">SAMN06269250_3934</name>
</gene>
<evidence type="ECO:0000256" key="4">
    <source>
        <dbReference type="ARBA" id="ARBA00010525"/>
    </source>
</evidence>
<dbReference type="SUPFAM" id="SSF56931">
    <property type="entry name" value="Outer membrane phospholipase A (OMPLA)"/>
    <property type="match status" value="1"/>
</dbReference>
<evidence type="ECO:0000256" key="19">
    <source>
        <dbReference type="PIRSR" id="PIRSR603187-1"/>
    </source>
</evidence>
<dbReference type="AlphaFoldDB" id="A0A286GB28"/>
<evidence type="ECO:0000256" key="8">
    <source>
        <dbReference type="ARBA" id="ARBA00022452"/>
    </source>
</evidence>
<keyword evidence="11 21" id="KW-0732">Signal</keyword>
<keyword evidence="14" id="KW-0442">Lipid degradation</keyword>
<evidence type="ECO:0000256" key="3">
    <source>
        <dbReference type="ARBA" id="ARBA00004571"/>
    </source>
</evidence>
<evidence type="ECO:0000256" key="13">
    <source>
        <dbReference type="ARBA" id="ARBA00022837"/>
    </source>
</evidence>
<evidence type="ECO:0000256" key="5">
    <source>
        <dbReference type="ARBA" id="ARBA00011702"/>
    </source>
</evidence>
<feature type="binding site" description="in dimeric form" evidence="20">
    <location>
        <position position="139"/>
    </location>
    <ligand>
        <name>Ca(2+)</name>
        <dbReference type="ChEBI" id="CHEBI:29108"/>
        <label>1</label>
    </ligand>
</feature>
<accession>A0A286GB28</accession>
<sequence>MTHKRLLFFCFALISLCSPVSSARAQTDADPIFTKKQVFRSLSDRWELDSTTRKGTFLVTAYKPLYITAGRWSTDPNGQPVSENPAYNYPFNIPLGRYEARFQLSLKVKVLQGIFGRTGDLWVGYTQKSHWQIYNTTFSRPFRETNYEPELILNFATNFSFLGMKTRMLGIAFNHQSNGRAVPLSRSWNRIIAQAGFERGKWVVLFRPWLRLPDMEDENPAITDNIGRADATVIYRTGRHLFSAVGSHSLRGGAKNRGQVQFDWTFPVTGNLRGDLQILHGYGETLIDYNHKQTTIGLAVSLVDWL</sequence>
<keyword evidence="17" id="KW-0998">Cell outer membrane</keyword>
<dbReference type="GO" id="GO:0004623">
    <property type="term" value="F:phospholipase A2 activity"/>
    <property type="evidence" value="ECO:0007669"/>
    <property type="project" value="UniProtKB-EC"/>
</dbReference>
<dbReference type="PANTHER" id="PTHR40457">
    <property type="entry name" value="PHOSPHOLIPASE A1"/>
    <property type="match status" value="1"/>
</dbReference>
<feature type="active site" description="Proton acceptor" evidence="19">
    <location>
        <position position="175"/>
    </location>
</feature>
<dbReference type="Gene3D" id="2.40.230.10">
    <property type="entry name" value="Phospholipase A1"/>
    <property type="match status" value="1"/>
</dbReference>
<dbReference type="GO" id="GO:0005509">
    <property type="term" value="F:calcium ion binding"/>
    <property type="evidence" value="ECO:0007669"/>
    <property type="project" value="TreeGrafter"/>
</dbReference>
<keyword evidence="10 20" id="KW-0479">Metal-binding</keyword>
<comment type="similarity">
    <text evidence="4">Belongs to the phospholipase A1 family.</text>
</comment>